<dbReference type="Proteomes" id="UP000077315">
    <property type="component" value="Unassembled WGS sequence"/>
</dbReference>
<organism evidence="1 2">
    <name type="scientific">Phycomyces blakesleeanus (strain ATCC 8743b / DSM 1359 / FGSC 10004 / NBRC 33097 / NRRL 1555)</name>
    <dbReference type="NCBI Taxonomy" id="763407"/>
    <lineage>
        <taxon>Eukaryota</taxon>
        <taxon>Fungi</taxon>
        <taxon>Fungi incertae sedis</taxon>
        <taxon>Mucoromycota</taxon>
        <taxon>Mucoromycotina</taxon>
        <taxon>Mucoromycetes</taxon>
        <taxon>Mucorales</taxon>
        <taxon>Phycomycetaceae</taxon>
        <taxon>Phycomyces</taxon>
    </lineage>
</organism>
<dbReference type="AlphaFoldDB" id="A0A162UPR8"/>
<dbReference type="EMBL" id="KV440975">
    <property type="protein sequence ID" value="OAD76903.1"/>
    <property type="molecule type" value="Genomic_DNA"/>
</dbReference>
<dbReference type="InParanoid" id="A0A162UPR8"/>
<evidence type="ECO:0000313" key="1">
    <source>
        <dbReference type="EMBL" id="OAD76903.1"/>
    </source>
</evidence>
<proteinExistence type="predicted"/>
<reference evidence="2" key="1">
    <citation type="submission" date="2015-06" db="EMBL/GenBank/DDBJ databases">
        <title>Expansion of signal transduction pathways in fungi by whole-genome duplication.</title>
        <authorList>
            <consortium name="DOE Joint Genome Institute"/>
            <person name="Corrochano L.M."/>
            <person name="Kuo A."/>
            <person name="Marcet-Houben M."/>
            <person name="Polaino S."/>
            <person name="Salamov A."/>
            <person name="Villalobos J.M."/>
            <person name="Alvarez M.I."/>
            <person name="Avalos J."/>
            <person name="Benito E.P."/>
            <person name="Benoit I."/>
            <person name="Burger G."/>
            <person name="Camino L.P."/>
            <person name="Canovas D."/>
            <person name="Cerda-Olmedo E."/>
            <person name="Cheng J.-F."/>
            <person name="Dominguez A."/>
            <person name="Elias M."/>
            <person name="Eslava A.P."/>
            <person name="Glaser F."/>
            <person name="Grimwood J."/>
            <person name="Gutierrez G."/>
            <person name="Heitman J."/>
            <person name="Henrissat B."/>
            <person name="Iturriaga E.A."/>
            <person name="Lang B.F."/>
            <person name="Lavin J.L."/>
            <person name="Lee S."/>
            <person name="Li W."/>
            <person name="Lindquist E."/>
            <person name="Lopez-Garcia S."/>
            <person name="Luque E.M."/>
            <person name="Marcos A.T."/>
            <person name="Martin J."/>
            <person name="McCluskey K."/>
            <person name="Medina H.R."/>
            <person name="Miralles-Duran A."/>
            <person name="Miyazaki A."/>
            <person name="Munoz-Torres E."/>
            <person name="Oguiza J.A."/>
            <person name="Ohm R."/>
            <person name="Olmedo M."/>
            <person name="Orejas M."/>
            <person name="Ortiz-Castellanos L."/>
            <person name="Pisabarro A.G."/>
            <person name="Rodriguez-Romero J."/>
            <person name="Ruiz-Herrera J."/>
            <person name="Ruiz-Vazquez R."/>
            <person name="Sanz C."/>
            <person name="Schackwitz W."/>
            <person name="Schmutz J."/>
            <person name="Shahriari M."/>
            <person name="Shelest E."/>
            <person name="Silva-Franco F."/>
            <person name="Soanes D."/>
            <person name="Syed K."/>
            <person name="Tagua V.G."/>
            <person name="Talbot N.J."/>
            <person name="Thon M."/>
            <person name="De vries R.P."/>
            <person name="Wiebenga A."/>
            <person name="Yadav J.S."/>
            <person name="Braun E.L."/>
            <person name="Baker S."/>
            <person name="Garre V."/>
            <person name="Horwitz B."/>
            <person name="Torres-Martinez S."/>
            <person name="Idnurm A."/>
            <person name="Herrera-Estrella A."/>
            <person name="Gabaldon T."/>
            <person name="Grigoriev I.V."/>
        </authorList>
    </citation>
    <scope>NUCLEOTIDE SEQUENCE [LARGE SCALE GENOMIC DNA]</scope>
    <source>
        <strain evidence="2">NRRL 1555(-)</strain>
    </source>
</reference>
<name>A0A162UPR8_PHYB8</name>
<gene>
    <name evidence="1" type="ORF">PHYBLDRAFT_62913</name>
</gene>
<evidence type="ECO:0000313" key="2">
    <source>
        <dbReference type="Proteomes" id="UP000077315"/>
    </source>
</evidence>
<keyword evidence="2" id="KW-1185">Reference proteome</keyword>
<sequence length="147" mass="17002">MYFDDISVWLRPLEDFKVGNPVNELYLIARGIGKLVYDLLITTLTKETKFYYTHPENTFNTTEYSFHIPRADLVTIENYITSSQKYIPTSFQGSFDNIFVKIDGTCTMAKKVATFYNFGSRTAIFYIIKMTDLTLYNAIKGIVATFF</sequence>
<protein>
    <submittedName>
        <fullName evidence="1">Uncharacterized protein</fullName>
    </submittedName>
</protein>
<dbReference type="OrthoDB" id="2289822at2759"/>
<dbReference type="GeneID" id="29001941"/>
<accession>A0A162UPR8</accession>
<dbReference type="VEuPathDB" id="FungiDB:PHYBLDRAFT_62913"/>
<dbReference type="RefSeq" id="XP_018294943.1">
    <property type="nucleotide sequence ID" value="XM_018441035.1"/>
</dbReference>